<dbReference type="InterPro" id="IPR050863">
    <property type="entry name" value="CenT-Element_Derived"/>
</dbReference>
<dbReference type="OrthoDB" id="6115549at2759"/>
<dbReference type="GO" id="GO:0003677">
    <property type="term" value="F:DNA binding"/>
    <property type="evidence" value="ECO:0007669"/>
    <property type="project" value="UniProtKB-KW"/>
</dbReference>
<evidence type="ECO:0000256" key="2">
    <source>
        <dbReference type="ARBA" id="ARBA00023125"/>
    </source>
</evidence>
<dbReference type="Gene3D" id="3.30.420.10">
    <property type="entry name" value="Ribonuclease H-like superfamily/Ribonuclease H"/>
    <property type="match status" value="1"/>
</dbReference>
<dbReference type="PROSITE" id="PS51253">
    <property type="entry name" value="HTH_CENPB"/>
    <property type="match status" value="1"/>
</dbReference>
<keyword evidence="2" id="KW-0238">DNA-binding</keyword>
<dbReference type="InterPro" id="IPR036397">
    <property type="entry name" value="RNaseH_sf"/>
</dbReference>
<dbReference type="InParanoid" id="A0A1X7UV90"/>
<reference evidence="6" key="1">
    <citation type="submission" date="2017-05" db="UniProtKB">
        <authorList>
            <consortium name="EnsemblMetazoa"/>
        </authorList>
    </citation>
    <scope>IDENTIFICATION</scope>
</reference>
<dbReference type="SUPFAM" id="SSF46689">
    <property type="entry name" value="Homeodomain-like"/>
    <property type="match status" value="1"/>
</dbReference>
<dbReference type="InterPro" id="IPR006600">
    <property type="entry name" value="HTH_CenpB_DNA-bd_dom"/>
</dbReference>
<evidence type="ECO:0000256" key="3">
    <source>
        <dbReference type="ARBA" id="ARBA00023242"/>
    </source>
</evidence>
<sequence length="1008" mass="112102">MTHSRPLKDRVIRSSVTYPAVCRNPGRPPKYKSYDAEKLFSAYEDVVYKGVSIRRAAEQYGVPFTTLADRVSGRTQFGKRSGPVRYLSDEEEDELVSFVVGYSEIGYGYTRRDIMDMVQDVVVRKGLNGTVSNGWWDGFRKRHPAVVLRKPEPMSHIRVRNDQPEVLTRYFQELETVLINNDLMDSPSLIFNMDESGFPLDPKSPHIVCRRGQHHPSLISSGKKGQITVLACCGASGHVIPPLVIFNSKVLKPELTIGEVPETMYGLTSSGWIDSEIFDGWFKNHFLAYAPASRPLLLILDGHSSHFNPDTIQKAASEKVIIFCLPPHTTHKTQPLDKGCFAPLKSFWRQECHKYLSENRGKVITRFQFSEIFGKAWQKGMTAKNVMAGFKTTGIYPFNPAALIPDPPAATSSLCERTGIKYIPFHSRRRSHFRSLQDEPQPNSRSEVESDPVISHFNSSTCIAEQRADISNDNNNSDCHSALIEFTHEEEVRFQKRLDEHYDLPGDERYQQWLKQRHESFRHSTPLTDDDSLPFNRTSAMSSLLREKSHEIKLPEINKTTSSKVLTSTENIRQLQEKKKKKDDELKAKEQRKLERALKKKEKEELLAKKVISKSPSTKRGTRSVTVADKSQSTCTSAKRGTKSVTVTDSSRSTSPERESTRSVTVTDNSQGTSAKRGTRSATVGDNSQGTSAKQGTRSVTVGDNSQGTCISAKQGTKNVAVADSCISAKRLIRGTRSVTVADKSQSTSAKRGIRSVTVTDSSRSTSPERETRSVTVGDKCQGKCISAKRGTKNVTVTDNSQGTCTSAKRGTRSATVADNSQGTSAKRGTRSVTVGDKSQGTCISAKRGTKNVTVTDNSQGTCTSAKQGTKSTTVADNSRSTCVKRGTRSVTLNISQNKGLMLYVRNITASLSTYCSVKTTVRILIVYDDSCFTLSIMEVSISSNDLLNPCLLDHWISLCCKTWRPIVLTLNTFSPIWGRVRYENETNEAKLSVVSCTDSFQKKYRFL</sequence>
<feature type="compositionally biased region" description="Polar residues" evidence="4">
    <location>
        <begin position="664"/>
        <end position="705"/>
    </location>
</feature>
<feature type="compositionally biased region" description="Polar residues" evidence="4">
    <location>
        <begin position="614"/>
        <end position="639"/>
    </location>
</feature>
<dbReference type="Pfam" id="PF05225">
    <property type="entry name" value="HTH_psq"/>
    <property type="match status" value="1"/>
</dbReference>
<dbReference type="Gene3D" id="1.10.10.60">
    <property type="entry name" value="Homeodomain-like"/>
    <property type="match status" value="1"/>
</dbReference>
<dbReference type="PANTHER" id="PTHR19303:SF74">
    <property type="entry name" value="POGO TRANSPOSABLE ELEMENT WITH KRAB DOMAIN"/>
    <property type="match status" value="1"/>
</dbReference>
<feature type="domain" description="HTH CENPB-type" evidence="5">
    <location>
        <begin position="79"/>
        <end position="149"/>
    </location>
</feature>
<feature type="region of interest" description="Disordered" evidence="4">
    <location>
        <begin position="743"/>
        <end position="773"/>
    </location>
</feature>
<dbReference type="InterPro" id="IPR004875">
    <property type="entry name" value="DDE_SF_endonuclease_dom"/>
</dbReference>
<name>A0A1X7UV90_AMPQE</name>
<evidence type="ECO:0000313" key="6">
    <source>
        <dbReference type="EnsemblMetazoa" id="Aqu2.1.31693_001"/>
    </source>
</evidence>
<feature type="compositionally biased region" description="Low complexity" evidence="4">
    <location>
        <begin position="755"/>
        <end position="766"/>
    </location>
</feature>
<organism evidence="6">
    <name type="scientific">Amphimedon queenslandica</name>
    <name type="common">Sponge</name>
    <dbReference type="NCBI Taxonomy" id="400682"/>
    <lineage>
        <taxon>Eukaryota</taxon>
        <taxon>Metazoa</taxon>
        <taxon>Porifera</taxon>
        <taxon>Demospongiae</taxon>
        <taxon>Heteroscleromorpha</taxon>
        <taxon>Haplosclerida</taxon>
        <taxon>Niphatidae</taxon>
        <taxon>Amphimedon</taxon>
    </lineage>
</organism>
<feature type="region of interest" description="Disordered" evidence="4">
    <location>
        <begin position="565"/>
        <end position="588"/>
    </location>
</feature>
<dbReference type="Pfam" id="PF03184">
    <property type="entry name" value="DDE_1"/>
    <property type="match status" value="1"/>
</dbReference>
<keyword evidence="3" id="KW-0539">Nucleus</keyword>
<feature type="region of interest" description="Disordered" evidence="4">
    <location>
        <begin position="609"/>
        <end position="705"/>
    </location>
</feature>
<feature type="compositionally biased region" description="Low complexity" evidence="4">
    <location>
        <begin position="643"/>
        <end position="654"/>
    </location>
</feature>
<dbReference type="InterPro" id="IPR007889">
    <property type="entry name" value="HTH_Psq"/>
</dbReference>
<dbReference type="EnsemblMetazoa" id="Aqu2.1.31693_001">
    <property type="protein sequence ID" value="Aqu2.1.31693_001"/>
    <property type="gene ID" value="Aqu2.1.31693"/>
</dbReference>
<dbReference type="PANTHER" id="PTHR19303">
    <property type="entry name" value="TRANSPOSON"/>
    <property type="match status" value="1"/>
</dbReference>
<feature type="region of interest" description="Disordered" evidence="4">
    <location>
        <begin position="431"/>
        <end position="451"/>
    </location>
</feature>
<evidence type="ECO:0000256" key="1">
    <source>
        <dbReference type="ARBA" id="ARBA00004123"/>
    </source>
</evidence>
<proteinExistence type="predicted"/>
<comment type="subcellular location">
    <subcellularLocation>
        <location evidence="1">Nucleus</location>
    </subcellularLocation>
</comment>
<dbReference type="InterPro" id="IPR009057">
    <property type="entry name" value="Homeodomain-like_sf"/>
</dbReference>
<protein>
    <recommendedName>
        <fullName evidence="5">HTH CENPB-type domain-containing protein</fullName>
    </recommendedName>
</protein>
<accession>A0A1X7UV90</accession>
<dbReference type="eggNOG" id="KOG3105">
    <property type="taxonomic scope" value="Eukaryota"/>
</dbReference>
<dbReference type="GO" id="GO:0005634">
    <property type="term" value="C:nucleus"/>
    <property type="evidence" value="ECO:0007669"/>
    <property type="project" value="UniProtKB-SubCell"/>
</dbReference>
<evidence type="ECO:0000256" key="4">
    <source>
        <dbReference type="SAM" id="MobiDB-lite"/>
    </source>
</evidence>
<evidence type="ECO:0000259" key="5">
    <source>
        <dbReference type="PROSITE" id="PS51253"/>
    </source>
</evidence>
<dbReference type="AlphaFoldDB" id="A0A1X7UV90"/>